<protein>
    <submittedName>
        <fullName evidence="1">DOMON-like domain-containing protein</fullName>
    </submittedName>
</protein>
<dbReference type="EMBL" id="RWJI01000001">
    <property type="protein sequence ID" value="RRQ52096.1"/>
    <property type="molecule type" value="Genomic_DNA"/>
</dbReference>
<dbReference type="RefSeq" id="WP_125230112.1">
    <property type="nucleotide sequence ID" value="NZ_RWJI01000001.1"/>
</dbReference>
<comment type="caution">
    <text evidence="1">The sequence shown here is derived from an EMBL/GenBank/DDBJ whole genome shotgun (WGS) entry which is preliminary data.</text>
</comment>
<proteinExistence type="predicted"/>
<dbReference type="Proteomes" id="UP000268553">
    <property type="component" value="Unassembled WGS sequence"/>
</dbReference>
<evidence type="ECO:0000313" key="2">
    <source>
        <dbReference type="Proteomes" id="UP000268553"/>
    </source>
</evidence>
<reference evidence="1 2" key="1">
    <citation type="submission" date="2018-12" db="EMBL/GenBank/DDBJ databases">
        <authorList>
            <person name="Kim S.-J."/>
            <person name="Jung G.-Y."/>
        </authorList>
    </citation>
    <scope>NUCLEOTIDE SEQUENCE [LARGE SCALE GENOMIC DNA]</scope>
    <source>
        <strain evidence="1 2">03SU3-P</strain>
    </source>
</reference>
<dbReference type="AlphaFoldDB" id="A0A3R8Q2X5"/>
<keyword evidence="2" id="KW-1185">Reference proteome</keyword>
<gene>
    <name evidence="1" type="ORF">D7D48_04285</name>
</gene>
<organism evidence="1 2">
    <name type="scientific">Sphingorhabdus wooponensis</name>
    <dbReference type="NCBI Taxonomy" id="940136"/>
    <lineage>
        <taxon>Bacteria</taxon>
        <taxon>Pseudomonadati</taxon>
        <taxon>Pseudomonadota</taxon>
        <taxon>Alphaproteobacteria</taxon>
        <taxon>Sphingomonadales</taxon>
        <taxon>Sphingomonadaceae</taxon>
        <taxon>Sphingorhabdus</taxon>
    </lineage>
</organism>
<evidence type="ECO:0000313" key="1">
    <source>
        <dbReference type="EMBL" id="RRQ52096.1"/>
    </source>
</evidence>
<dbReference type="CDD" id="cd09627">
    <property type="entry name" value="DOMON_murB_like"/>
    <property type="match status" value="1"/>
</dbReference>
<accession>A0A3R8Q2X5</accession>
<name>A0A3R8Q2X5_9SPHN</name>
<dbReference type="OrthoDB" id="190583at2"/>
<dbReference type="Gene3D" id="2.60.40.1190">
    <property type="match status" value="1"/>
</dbReference>
<sequence>MANISMTEVPLICHAQSDSGGIEEIGVTITHVENGELILAYRVSGEVSALKIPVQSNPGRMEGLWKNTCFEIFIGNFEDDGYLEFNFSPSRQWAAYQFAGYRSDMDDLDTKAPIITVAQMADALTLIATIMLPDAWQGRSLRAGISAVIATKTGDISYWAAAHSAGKPDFHHKDCFALQL</sequence>